<gene>
    <name evidence="2" type="ORF">RL38J1_200</name>
</gene>
<protein>
    <submittedName>
        <fullName evidence="2">Uncharacterized protein</fullName>
    </submittedName>
</protein>
<proteinExistence type="predicted"/>
<dbReference type="EMBL" id="MN549360">
    <property type="protein sequence ID" value="QGZ13898.1"/>
    <property type="molecule type" value="Genomic_DNA"/>
</dbReference>
<keyword evidence="1" id="KW-1133">Transmembrane helix</keyword>
<evidence type="ECO:0000313" key="2">
    <source>
        <dbReference type="EMBL" id="QGZ13898.1"/>
    </source>
</evidence>
<feature type="transmembrane region" description="Helical" evidence="1">
    <location>
        <begin position="6"/>
        <end position="28"/>
    </location>
</feature>
<keyword evidence="3" id="KW-1185">Reference proteome</keyword>
<evidence type="ECO:0000313" key="3">
    <source>
        <dbReference type="Proteomes" id="UP000436513"/>
    </source>
</evidence>
<organism evidence="2 3">
    <name type="scientific">Rhizobium phage RL38J1</name>
    <dbReference type="NCBI Taxonomy" id="2663232"/>
    <lineage>
        <taxon>Viruses</taxon>
        <taxon>Duplodnaviria</taxon>
        <taxon>Heunggongvirae</taxon>
        <taxon>Uroviricota</taxon>
        <taxon>Caudoviricetes</taxon>
        <taxon>Pootjesviridae</taxon>
        <taxon>Innesvirus</taxon>
        <taxon>Innesvirus RL38J1</taxon>
    </lineage>
</organism>
<name>A0A6B9J336_9CAUD</name>
<keyword evidence="1" id="KW-0812">Transmembrane</keyword>
<keyword evidence="1" id="KW-0472">Membrane</keyword>
<evidence type="ECO:0000256" key="1">
    <source>
        <dbReference type="SAM" id="Phobius"/>
    </source>
</evidence>
<reference evidence="2 3" key="1">
    <citation type="submission" date="2019-10" db="EMBL/GenBank/DDBJ databases">
        <title>Complete genome sequence of bacteriophage vB_RLeM_RL38JI.</title>
        <authorList>
            <person name="Gunathilake D."/>
            <person name="Bhat S."/>
            <person name="Yost C.K."/>
            <person name="Hynes M.F."/>
        </authorList>
    </citation>
    <scope>NUCLEOTIDE SEQUENCE [LARGE SCALE GENOMIC DNA]</scope>
</reference>
<sequence>MKSFKVWLAYVDFLLTCLTISLVLNAVILQKYVEVKTLVQGNTIDKSEFLIEMTWEDGSLNDVDILVQDPRGALVFYQTTNVGFMTLDRDDRGSANNSVRTENGNIITSNVRREVVSIRGIIPGRYIVNGRMFANNAGLASNVRVIVRKLNPYVEISDNVYSLLARTDEKTYVSFELDDKGNVISKDLMTQFPLSTKAKLN</sequence>
<accession>A0A6B9J336</accession>
<dbReference type="Proteomes" id="UP000436513">
    <property type="component" value="Segment"/>
</dbReference>